<evidence type="ECO:0000313" key="2">
    <source>
        <dbReference type="Proteomes" id="UP001321498"/>
    </source>
</evidence>
<name>A0ABN6XHZ9_9MICO</name>
<dbReference type="Proteomes" id="UP001321498">
    <property type="component" value="Chromosome"/>
</dbReference>
<organism evidence="1 2">
    <name type="scientific">Naasia aerilata</name>
    <dbReference type="NCBI Taxonomy" id="1162966"/>
    <lineage>
        <taxon>Bacteria</taxon>
        <taxon>Bacillati</taxon>
        <taxon>Actinomycetota</taxon>
        <taxon>Actinomycetes</taxon>
        <taxon>Micrococcales</taxon>
        <taxon>Microbacteriaceae</taxon>
        <taxon>Naasia</taxon>
    </lineage>
</organism>
<proteinExistence type="predicted"/>
<reference evidence="2" key="1">
    <citation type="journal article" date="2019" name="Int. J. Syst. Evol. Microbiol.">
        <title>The Global Catalogue of Microorganisms (GCM) 10K type strain sequencing project: providing services to taxonomists for standard genome sequencing and annotation.</title>
        <authorList>
            <consortium name="The Broad Institute Genomics Platform"/>
            <consortium name="The Broad Institute Genome Sequencing Center for Infectious Disease"/>
            <person name="Wu L."/>
            <person name="Ma J."/>
        </authorList>
    </citation>
    <scope>NUCLEOTIDE SEQUENCE [LARGE SCALE GENOMIC DNA]</scope>
    <source>
        <strain evidence="2">NBRC 108725</strain>
    </source>
</reference>
<keyword evidence="2" id="KW-1185">Reference proteome</keyword>
<gene>
    <name evidence="1" type="ORF">GCM10025866_03590</name>
</gene>
<accession>A0ABN6XHZ9</accession>
<protein>
    <recommendedName>
        <fullName evidence="3">Sporulation and cell division protein SsgA</fullName>
    </recommendedName>
</protein>
<sequence>MESVLRSDALRTGAGGVELRLALPWIRSMPVSCVRALDLTIDGDPVEGLSVLLGGRRVDPSGLTGERSWWFLQDRLVLAADRPVRPGVHAVAVAFQLLVPYLRTGPDAPLVLPFRAEADLLLDAAPLPSVSRDVA</sequence>
<dbReference type="RefSeq" id="WP_286277915.1">
    <property type="nucleotide sequence ID" value="NZ_AP027731.1"/>
</dbReference>
<evidence type="ECO:0000313" key="1">
    <source>
        <dbReference type="EMBL" id="BDZ44450.1"/>
    </source>
</evidence>
<dbReference type="EMBL" id="AP027731">
    <property type="protein sequence ID" value="BDZ44450.1"/>
    <property type="molecule type" value="Genomic_DNA"/>
</dbReference>
<evidence type="ECO:0008006" key="3">
    <source>
        <dbReference type="Google" id="ProtNLM"/>
    </source>
</evidence>